<sequence>MRVILVTGMHRSARGRSVDELLATSTGSVSVHHDLEEIGEGIVHRVVRDGTGRVEREHVDLVHACASCTLREDLIPYLLRMAAEDPPGLCVVEAWDGVEPKLIAEAIAHEGALRLVAVVGAVDSRRLVDDLLSDDDLGDRGLDIAEDDNRTVSEVLTRQIEYPSVIDLYGADAGSEAHALVEHLNPAAVVALPGSRAIDPTRGLFDPGAAHVRSNPAWAQYGDRLDGHVRTFTWTRTRPLHPQRFADALEQVLSTSVRGRGRFWLASQADSLLVWESFGALLLVEEGGPWMDALPPAAMDLAPEARRVSALLDWDPETGDRRQHLSFVGVGLDTATLESLLDSCLVTDEETGQEFSTDPFAEFSER</sequence>
<evidence type="ECO:0000259" key="1">
    <source>
        <dbReference type="SMART" id="SM00833"/>
    </source>
</evidence>
<evidence type="ECO:0000313" key="2">
    <source>
        <dbReference type="EMBL" id="MEE2049857.1"/>
    </source>
</evidence>
<dbReference type="InterPro" id="IPR051927">
    <property type="entry name" value="Zn_Chap_cDPG_Synth"/>
</dbReference>
<dbReference type="InterPro" id="IPR011629">
    <property type="entry name" value="CobW-like_C"/>
</dbReference>
<accession>A0ABU7KMF7</accession>
<feature type="domain" description="CobW C-terminal" evidence="1">
    <location>
        <begin position="229"/>
        <end position="345"/>
    </location>
</feature>
<name>A0ABU7KMF7_9ACTN</name>
<dbReference type="EMBL" id="JAUUCC010000008">
    <property type="protein sequence ID" value="MEE2049857.1"/>
    <property type="molecule type" value="Genomic_DNA"/>
</dbReference>
<organism evidence="2 3">
    <name type="scientific">Nocardiopsis tropica</name>
    <dbReference type="NCBI Taxonomy" id="109330"/>
    <lineage>
        <taxon>Bacteria</taxon>
        <taxon>Bacillati</taxon>
        <taxon>Actinomycetota</taxon>
        <taxon>Actinomycetes</taxon>
        <taxon>Streptosporangiales</taxon>
        <taxon>Nocardiopsidaceae</taxon>
        <taxon>Nocardiopsis</taxon>
    </lineage>
</organism>
<dbReference type="Pfam" id="PF07683">
    <property type="entry name" value="CobW_C"/>
    <property type="match status" value="1"/>
</dbReference>
<dbReference type="PANTHER" id="PTHR43603">
    <property type="entry name" value="COBW DOMAIN-CONTAINING PROTEIN DDB_G0274527"/>
    <property type="match status" value="1"/>
</dbReference>
<gene>
    <name evidence="2" type="ORF">Q8A49_05045</name>
</gene>
<evidence type="ECO:0000313" key="3">
    <source>
        <dbReference type="Proteomes" id="UP001348641"/>
    </source>
</evidence>
<protein>
    <submittedName>
        <fullName evidence="2">GTP-binding protein</fullName>
    </submittedName>
</protein>
<dbReference type="Gene3D" id="3.40.50.300">
    <property type="entry name" value="P-loop containing nucleotide triphosphate hydrolases"/>
    <property type="match status" value="1"/>
</dbReference>
<dbReference type="SMART" id="SM00833">
    <property type="entry name" value="CobW_C"/>
    <property type="match status" value="1"/>
</dbReference>
<proteinExistence type="predicted"/>
<dbReference type="InterPro" id="IPR027417">
    <property type="entry name" value="P-loop_NTPase"/>
</dbReference>
<comment type="caution">
    <text evidence="2">The sequence shown here is derived from an EMBL/GenBank/DDBJ whole genome shotgun (WGS) entry which is preliminary data.</text>
</comment>
<dbReference type="RefSeq" id="WP_330157114.1">
    <property type="nucleotide sequence ID" value="NZ_BAAAJA010000011.1"/>
</dbReference>
<dbReference type="Proteomes" id="UP001348641">
    <property type="component" value="Unassembled WGS sequence"/>
</dbReference>
<reference evidence="2 3" key="1">
    <citation type="submission" date="2023-07" db="EMBL/GenBank/DDBJ databases">
        <authorList>
            <person name="Girao M."/>
            <person name="Carvalho M.F."/>
        </authorList>
    </citation>
    <scope>NUCLEOTIDE SEQUENCE [LARGE SCALE GENOMIC DNA]</scope>
    <source>
        <strain evidence="2 3">66/93</strain>
    </source>
</reference>
<dbReference type="SUPFAM" id="SSF90002">
    <property type="entry name" value="Hypothetical protein YjiA, C-terminal domain"/>
    <property type="match status" value="1"/>
</dbReference>
<dbReference type="PANTHER" id="PTHR43603:SF1">
    <property type="entry name" value="ZINC-REGULATED GTPASE METALLOPROTEIN ACTIVATOR 1"/>
    <property type="match status" value="1"/>
</dbReference>